<dbReference type="EnsemblPlants" id="KEH21175">
    <property type="protein sequence ID" value="KEH21175"/>
    <property type="gene ID" value="MTR_8g099170"/>
</dbReference>
<protein>
    <submittedName>
        <fullName evidence="1 2">Uncharacterized protein</fullName>
    </submittedName>
</protein>
<reference evidence="1 3" key="1">
    <citation type="journal article" date="2011" name="Nature">
        <title>The Medicago genome provides insight into the evolution of rhizobial symbioses.</title>
        <authorList>
            <person name="Young N.D."/>
            <person name="Debelle F."/>
            <person name="Oldroyd G.E."/>
            <person name="Geurts R."/>
            <person name="Cannon S.B."/>
            <person name="Udvardi M.K."/>
            <person name="Benedito V.A."/>
            <person name="Mayer K.F."/>
            <person name="Gouzy J."/>
            <person name="Schoof H."/>
            <person name="Van de Peer Y."/>
            <person name="Proost S."/>
            <person name="Cook D.R."/>
            <person name="Meyers B.C."/>
            <person name="Spannagl M."/>
            <person name="Cheung F."/>
            <person name="De Mita S."/>
            <person name="Krishnakumar V."/>
            <person name="Gundlach H."/>
            <person name="Zhou S."/>
            <person name="Mudge J."/>
            <person name="Bharti A.K."/>
            <person name="Murray J.D."/>
            <person name="Naoumkina M.A."/>
            <person name="Rosen B."/>
            <person name="Silverstein K.A."/>
            <person name="Tang H."/>
            <person name="Rombauts S."/>
            <person name="Zhao P.X."/>
            <person name="Zhou P."/>
            <person name="Barbe V."/>
            <person name="Bardou P."/>
            <person name="Bechner M."/>
            <person name="Bellec A."/>
            <person name="Berger A."/>
            <person name="Berges H."/>
            <person name="Bidwell S."/>
            <person name="Bisseling T."/>
            <person name="Choisne N."/>
            <person name="Couloux A."/>
            <person name="Denny R."/>
            <person name="Deshpande S."/>
            <person name="Dai X."/>
            <person name="Doyle J.J."/>
            <person name="Dudez A.M."/>
            <person name="Farmer A.D."/>
            <person name="Fouteau S."/>
            <person name="Franken C."/>
            <person name="Gibelin C."/>
            <person name="Gish J."/>
            <person name="Goldstein S."/>
            <person name="Gonzalez A.J."/>
            <person name="Green P.J."/>
            <person name="Hallab A."/>
            <person name="Hartog M."/>
            <person name="Hua A."/>
            <person name="Humphray S.J."/>
            <person name="Jeong D.H."/>
            <person name="Jing Y."/>
            <person name="Jocker A."/>
            <person name="Kenton S.M."/>
            <person name="Kim D.J."/>
            <person name="Klee K."/>
            <person name="Lai H."/>
            <person name="Lang C."/>
            <person name="Lin S."/>
            <person name="Macmil S.L."/>
            <person name="Magdelenat G."/>
            <person name="Matthews L."/>
            <person name="McCorrison J."/>
            <person name="Monaghan E.L."/>
            <person name="Mun J.H."/>
            <person name="Najar F.Z."/>
            <person name="Nicholson C."/>
            <person name="Noirot C."/>
            <person name="O'Bleness M."/>
            <person name="Paule C.R."/>
            <person name="Poulain J."/>
            <person name="Prion F."/>
            <person name="Qin B."/>
            <person name="Qu C."/>
            <person name="Retzel E.F."/>
            <person name="Riddle C."/>
            <person name="Sallet E."/>
            <person name="Samain S."/>
            <person name="Samson N."/>
            <person name="Sanders I."/>
            <person name="Saurat O."/>
            <person name="Scarpelli C."/>
            <person name="Schiex T."/>
            <person name="Segurens B."/>
            <person name="Severin A.J."/>
            <person name="Sherrier D.J."/>
            <person name="Shi R."/>
            <person name="Sims S."/>
            <person name="Singer S.R."/>
            <person name="Sinharoy S."/>
            <person name="Sterck L."/>
            <person name="Viollet A."/>
            <person name="Wang B.B."/>
            <person name="Wang K."/>
            <person name="Wang M."/>
            <person name="Wang X."/>
            <person name="Warfsmann J."/>
            <person name="Weissenbach J."/>
            <person name="White D.D."/>
            <person name="White J.D."/>
            <person name="Wiley G.B."/>
            <person name="Wincker P."/>
            <person name="Xing Y."/>
            <person name="Yang L."/>
            <person name="Yao Z."/>
            <person name="Ying F."/>
            <person name="Zhai J."/>
            <person name="Zhou L."/>
            <person name="Zuber A."/>
            <person name="Denarie J."/>
            <person name="Dixon R.A."/>
            <person name="May G.D."/>
            <person name="Schwartz D.C."/>
            <person name="Rogers J."/>
            <person name="Quetier F."/>
            <person name="Town C.D."/>
            <person name="Roe B.A."/>
        </authorList>
    </citation>
    <scope>NUCLEOTIDE SEQUENCE [LARGE SCALE GENOMIC DNA]</scope>
    <source>
        <strain evidence="1">A17</strain>
        <strain evidence="2 3">cv. Jemalong A17</strain>
    </source>
</reference>
<proteinExistence type="predicted"/>
<organism evidence="1 3">
    <name type="scientific">Medicago truncatula</name>
    <name type="common">Barrel medic</name>
    <name type="synonym">Medicago tribuloides</name>
    <dbReference type="NCBI Taxonomy" id="3880"/>
    <lineage>
        <taxon>Eukaryota</taxon>
        <taxon>Viridiplantae</taxon>
        <taxon>Streptophyta</taxon>
        <taxon>Embryophyta</taxon>
        <taxon>Tracheophyta</taxon>
        <taxon>Spermatophyta</taxon>
        <taxon>Magnoliopsida</taxon>
        <taxon>eudicotyledons</taxon>
        <taxon>Gunneridae</taxon>
        <taxon>Pentapetalae</taxon>
        <taxon>rosids</taxon>
        <taxon>fabids</taxon>
        <taxon>Fabales</taxon>
        <taxon>Fabaceae</taxon>
        <taxon>Papilionoideae</taxon>
        <taxon>50 kb inversion clade</taxon>
        <taxon>NPAAA clade</taxon>
        <taxon>Hologalegina</taxon>
        <taxon>IRL clade</taxon>
        <taxon>Trifolieae</taxon>
        <taxon>Medicago</taxon>
    </lineage>
</organism>
<reference evidence="2" key="3">
    <citation type="submission" date="2015-04" db="UniProtKB">
        <authorList>
            <consortium name="EnsemblPlants"/>
        </authorList>
    </citation>
    <scope>IDENTIFICATION</scope>
    <source>
        <strain evidence="2">cv. Jemalong A17</strain>
    </source>
</reference>
<dbReference type="Proteomes" id="UP000002051">
    <property type="component" value="Chromosome 8"/>
</dbReference>
<name>A0A072U5P9_MEDTR</name>
<dbReference type="AlphaFoldDB" id="A0A072U5P9"/>
<evidence type="ECO:0000313" key="2">
    <source>
        <dbReference type="EnsemblPlants" id="KEH21175"/>
    </source>
</evidence>
<dbReference type="HOGENOM" id="CLU_1706948_0_0_1"/>
<gene>
    <name evidence="1" type="ordered locus">MTR_8g099170</name>
</gene>
<accession>A0A072U5P9</accession>
<dbReference type="EMBL" id="CM001224">
    <property type="protein sequence ID" value="KEH21175.1"/>
    <property type="molecule type" value="Genomic_DNA"/>
</dbReference>
<evidence type="ECO:0000313" key="1">
    <source>
        <dbReference type="EMBL" id="KEH21175.1"/>
    </source>
</evidence>
<reference evidence="1 3" key="2">
    <citation type="journal article" date="2014" name="BMC Genomics">
        <title>An improved genome release (version Mt4.0) for the model legume Medicago truncatula.</title>
        <authorList>
            <person name="Tang H."/>
            <person name="Krishnakumar V."/>
            <person name="Bidwell S."/>
            <person name="Rosen B."/>
            <person name="Chan A."/>
            <person name="Zhou S."/>
            <person name="Gentzbittel L."/>
            <person name="Childs K.L."/>
            <person name="Yandell M."/>
            <person name="Gundlach H."/>
            <person name="Mayer K.F."/>
            <person name="Schwartz D.C."/>
            <person name="Town C.D."/>
        </authorList>
    </citation>
    <scope>GENOME REANNOTATION</scope>
    <source>
        <strain evidence="1">A17</strain>
        <strain evidence="2 3">cv. Jemalong A17</strain>
    </source>
</reference>
<keyword evidence="3" id="KW-1185">Reference proteome</keyword>
<evidence type="ECO:0000313" key="3">
    <source>
        <dbReference type="Proteomes" id="UP000002051"/>
    </source>
</evidence>
<sequence>MCVFQRKWNILTHRDELPWRMPLKRQGSFFSCSPIDEAATMGCVGDSTKKIQTTEKRAIKDMILESRWTGNSKMPFAVVTRTQPPTLYRSCLSSTFLTSLFITTHHHKQTQQLPLTMEQPLSKSDHLFPAEDPLANDGFEWIEVMEVTEIVVGG</sequence>